<feature type="transmembrane region" description="Helical" evidence="10">
    <location>
        <begin position="296"/>
        <end position="313"/>
    </location>
</feature>
<dbReference type="GO" id="GO:0005886">
    <property type="term" value="C:plasma membrane"/>
    <property type="evidence" value="ECO:0007669"/>
    <property type="project" value="UniProtKB-SubCell"/>
</dbReference>
<dbReference type="Proteomes" id="UP000276282">
    <property type="component" value="Unassembled WGS sequence"/>
</dbReference>
<evidence type="ECO:0000313" key="16">
    <source>
        <dbReference type="Proteomes" id="UP000276282"/>
    </source>
</evidence>
<dbReference type="PRINTS" id="PR01434">
    <property type="entry name" value="NADHDHGNASE5"/>
</dbReference>
<feature type="transmembrane region" description="Helical" evidence="10">
    <location>
        <begin position="203"/>
        <end position="228"/>
    </location>
</feature>
<evidence type="ECO:0000256" key="7">
    <source>
        <dbReference type="ARBA" id="ARBA00023065"/>
    </source>
</evidence>
<keyword evidence="16" id="KW-1185">Reference proteome</keyword>
<feature type="domain" description="MrpA C-terminal/MbhD" evidence="13">
    <location>
        <begin position="605"/>
        <end position="670"/>
    </location>
</feature>
<comment type="subcellular location">
    <subcellularLocation>
        <location evidence="1">Cell membrane</location>
        <topology evidence="1">Multi-pass membrane protein</topology>
    </subcellularLocation>
    <subcellularLocation>
        <location evidence="9">Membrane</location>
        <topology evidence="9">Multi-pass membrane protein</topology>
    </subcellularLocation>
</comment>
<keyword evidence="5 9" id="KW-0812">Transmembrane</keyword>
<evidence type="ECO:0000256" key="10">
    <source>
        <dbReference type="SAM" id="Phobius"/>
    </source>
</evidence>
<dbReference type="InterPro" id="IPR001750">
    <property type="entry name" value="ND/Mrp_TM"/>
</dbReference>
<dbReference type="PANTHER" id="PTHR43373">
    <property type="entry name" value="NA(+)/H(+) ANTIPORTER SUBUNIT"/>
    <property type="match status" value="1"/>
</dbReference>
<evidence type="ECO:0000256" key="6">
    <source>
        <dbReference type="ARBA" id="ARBA00022989"/>
    </source>
</evidence>
<feature type="transmembrane region" description="Helical" evidence="10">
    <location>
        <begin position="564"/>
        <end position="581"/>
    </location>
</feature>
<feature type="domain" description="NADH-Ubiquinone oxidoreductase (complex I) chain 5 N-terminal" evidence="12">
    <location>
        <begin position="61"/>
        <end position="108"/>
    </location>
</feature>
<feature type="transmembrane region" description="Helical" evidence="10">
    <location>
        <begin position="621"/>
        <end position="641"/>
    </location>
</feature>
<feature type="transmembrane region" description="Helical" evidence="10">
    <location>
        <begin position="685"/>
        <end position="703"/>
    </location>
</feature>
<organism evidence="15 16">
    <name type="scientific">Gillisia mitskevichiae</name>
    <dbReference type="NCBI Taxonomy" id="270921"/>
    <lineage>
        <taxon>Bacteria</taxon>
        <taxon>Pseudomonadati</taxon>
        <taxon>Bacteroidota</taxon>
        <taxon>Flavobacteriia</taxon>
        <taxon>Flavobacteriales</taxon>
        <taxon>Flavobacteriaceae</taxon>
        <taxon>Gillisia</taxon>
    </lineage>
</organism>
<dbReference type="PANTHER" id="PTHR43373:SF1">
    <property type="entry name" value="NA(+)_H(+) ANTIPORTER SUBUNIT A"/>
    <property type="match status" value="1"/>
</dbReference>
<keyword evidence="2" id="KW-0813">Transport</keyword>
<evidence type="ECO:0000256" key="2">
    <source>
        <dbReference type="ARBA" id="ARBA00022448"/>
    </source>
</evidence>
<evidence type="ECO:0000256" key="3">
    <source>
        <dbReference type="ARBA" id="ARBA00022449"/>
    </source>
</evidence>
<keyword evidence="8 10" id="KW-0472">Membrane</keyword>
<dbReference type="Pfam" id="PF13244">
    <property type="entry name" value="MbhD"/>
    <property type="match status" value="1"/>
</dbReference>
<dbReference type="InterPro" id="IPR025383">
    <property type="entry name" value="MrpA_C/MbhD"/>
</dbReference>
<keyword evidence="7" id="KW-0406">Ion transport</keyword>
<feature type="transmembrane region" description="Helical" evidence="10">
    <location>
        <begin position="78"/>
        <end position="98"/>
    </location>
</feature>
<dbReference type="Pfam" id="PF20501">
    <property type="entry name" value="MbhE"/>
    <property type="match status" value="1"/>
</dbReference>
<name>A0A495PWN5_9FLAO</name>
<feature type="transmembrane region" description="Helical" evidence="10">
    <location>
        <begin position="740"/>
        <end position="758"/>
    </location>
</feature>
<feature type="domain" description="MrpA C-terminal/MbhE" evidence="14">
    <location>
        <begin position="680"/>
        <end position="759"/>
    </location>
</feature>
<feature type="transmembrane region" description="Helical" evidence="10">
    <location>
        <begin position="362"/>
        <end position="384"/>
    </location>
</feature>
<evidence type="ECO:0000256" key="5">
    <source>
        <dbReference type="ARBA" id="ARBA00022692"/>
    </source>
</evidence>
<feature type="transmembrane region" description="Helical" evidence="10">
    <location>
        <begin position="130"/>
        <end position="147"/>
    </location>
</feature>
<feature type="transmembrane region" description="Helical" evidence="10">
    <location>
        <begin position="28"/>
        <end position="46"/>
    </location>
</feature>
<sequence>MLIAILLGFIFSLFLVITGKFFKGKFSILAAGVPLALFIYFTQFISRISNGEVITQFHSWIPAFGVNLGFTLDGLSLLFSLMITGIGFLVFVYTSAYLKGHKYLDRFYGYLSMFMAAMLGLVLSDNLISLFVFWELTSITSFFLIGFNNTSRESRKSALIALAITGIGGLSLLVGALFLGSITGTYSIAEMLTMNPEIASNPYYILIVLLIFGAAFTKSAQFPFHFWLPGAMKAPTPVSTYLHSATMVKAGIYLLMRLTPVLGDHEFWNTTLIIVGAVTMVYSAIHTLFRTDLKGVLAYSTISALGILVFLIGQGTVEALTAAAVFVIVHALYKATLFLVTGIIDHQTGTRDTTVLRGLRKVLLPVAIAGFLAALSSAGIPPTIGFIGKELTYESTFHFGNMAILLMGLIVITKILLLYAGFVAGIKPFTGVLPERFENTKMPSFLMWLPPVLLALGCIVFGIFPGLIEGSLVKPMVSSMGLDGKEIHLKLFHGFNIILLLSVITIAAGTVLYFMIEPTKKRENWVAKFEKISPQTVITNSWTNFIKFSNGWTNLFQNGYLRNYVSTIMIFLIALTGYSLFSKANFAVDFNSFSPITVYEAATSVVMLIAIGYTVFTRSRLAAVASMGIIGYAICILFVIYSAPDLAMTQFSIDTLTVILFVLVLYKLPKYLKLSDYKMRIRDGILSLAFGTIITLLILEVLAEPKSSEVSDYYAANAYILAHGKNVVNVILVDFRGSDTMIEISVLAIAAIGVFALLKLRLKKSDQR</sequence>
<dbReference type="AlphaFoldDB" id="A0A495PWN5"/>
<evidence type="ECO:0000313" key="15">
    <source>
        <dbReference type="EMBL" id="RKS55218.1"/>
    </source>
</evidence>
<reference evidence="15 16" key="1">
    <citation type="submission" date="2018-10" db="EMBL/GenBank/DDBJ databases">
        <title>Genomic Encyclopedia of Archaeal and Bacterial Type Strains, Phase II (KMG-II): from individual species to whole genera.</title>
        <authorList>
            <person name="Goeker M."/>
        </authorList>
    </citation>
    <scope>NUCLEOTIDE SEQUENCE [LARGE SCALE GENOMIC DNA]</scope>
    <source>
        <strain evidence="15 16">DSM 19839</strain>
    </source>
</reference>
<feature type="transmembrane region" description="Helical" evidence="10">
    <location>
        <begin position="445"/>
        <end position="468"/>
    </location>
</feature>
<dbReference type="InterPro" id="IPR046806">
    <property type="entry name" value="MrpA_C/MbhE"/>
</dbReference>
<dbReference type="Pfam" id="PF00662">
    <property type="entry name" value="Proton_antipo_N"/>
    <property type="match status" value="1"/>
</dbReference>
<dbReference type="EMBL" id="RBLG01000001">
    <property type="protein sequence ID" value="RKS55218.1"/>
    <property type="molecule type" value="Genomic_DNA"/>
</dbReference>
<keyword evidence="3" id="KW-0050">Antiport</keyword>
<gene>
    <name evidence="15" type="ORF">BC962_0177</name>
</gene>
<feature type="transmembrane region" description="Helical" evidence="10">
    <location>
        <begin position="495"/>
        <end position="516"/>
    </location>
</feature>
<feature type="transmembrane region" description="Helical" evidence="10">
    <location>
        <begin position="647"/>
        <end position="665"/>
    </location>
</feature>
<keyword evidence="6 10" id="KW-1133">Transmembrane helix</keyword>
<comment type="caution">
    <text evidence="15">The sequence shown here is derived from an EMBL/GenBank/DDBJ whole genome shotgun (WGS) entry which is preliminary data.</text>
</comment>
<feature type="transmembrane region" description="Helical" evidence="10">
    <location>
        <begin position="319"/>
        <end position="341"/>
    </location>
</feature>
<keyword evidence="4" id="KW-1003">Cell membrane</keyword>
<evidence type="ECO:0000256" key="8">
    <source>
        <dbReference type="ARBA" id="ARBA00023136"/>
    </source>
</evidence>
<dbReference type="GO" id="GO:0015297">
    <property type="term" value="F:antiporter activity"/>
    <property type="evidence" value="ECO:0007669"/>
    <property type="project" value="UniProtKB-KW"/>
</dbReference>
<feature type="domain" description="NADH:quinone oxidoreductase/Mrp antiporter transmembrane" evidence="11">
    <location>
        <begin position="124"/>
        <end position="410"/>
    </location>
</feature>
<accession>A0A495PWN5</accession>
<evidence type="ECO:0000259" key="11">
    <source>
        <dbReference type="Pfam" id="PF00361"/>
    </source>
</evidence>
<dbReference type="GO" id="GO:0006811">
    <property type="term" value="P:monoatomic ion transport"/>
    <property type="evidence" value="ECO:0007669"/>
    <property type="project" value="UniProtKB-KW"/>
</dbReference>
<evidence type="ECO:0000256" key="4">
    <source>
        <dbReference type="ARBA" id="ARBA00022475"/>
    </source>
</evidence>
<dbReference type="InterPro" id="IPR050616">
    <property type="entry name" value="CPA3_Na-H_Antiporter_A"/>
</dbReference>
<evidence type="ECO:0000259" key="13">
    <source>
        <dbReference type="Pfam" id="PF13244"/>
    </source>
</evidence>
<dbReference type="Pfam" id="PF00361">
    <property type="entry name" value="Proton_antipo_M"/>
    <property type="match status" value="1"/>
</dbReference>
<dbReference type="NCBIfam" id="NF009287">
    <property type="entry name" value="PRK12647.1"/>
    <property type="match status" value="1"/>
</dbReference>
<dbReference type="RefSeq" id="WP_121344050.1">
    <property type="nucleotide sequence ID" value="NZ_RBLG01000001.1"/>
</dbReference>
<feature type="transmembrane region" description="Helical" evidence="10">
    <location>
        <begin position="268"/>
        <end position="289"/>
    </location>
</feature>
<evidence type="ECO:0000259" key="14">
    <source>
        <dbReference type="Pfam" id="PF20501"/>
    </source>
</evidence>
<dbReference type="InterPro" id="IPR001516">
    <property type="entry name" value="Proton_antipo_N"/>
</dbReference>
<evidence type="ECO:0000256" key="1">
    <source>
        <dbReference type="ARBA" id="ARBA00004651"/>
    </source>
</evidence>
<feature type="transmembrane region" description="Helical" evidence="10">
    <location>
        <begin position="159"/>
        <end position="183"/>
    </location>
</feature>
<evidence type="ECO:0000256" key="9">
    <source>
        <dbReference type="RuleBase" id="RU000320"/>
    </source>
</evidence>
<proteinExistence type="predicted"/>
<feature type="transmembrane region" description="Helical" evidence="10">
    <location>
        <begin position="404"/>
        <end position="424"/>
    </location>
</feature>
<feature type="transmembrane region" description="Helical" evidence="10">
    <location>
        <begin position="107"/>
        <end position="124"/>
    </location>
</feature>
<protein>
    <submittedName>
        <fullName evidence="15">Multisubunit sodium/proton antiporter MrpA subunit</fullName>
    </submittedName>
</protein>
<dbReference type="OrthoDB" id="9807568at2"/>
<evidence type="ECO:0000259" key="12">
    <source>
        <dbReference type="Pfam" id="PF00662"/>
    </source>
</evidence>
<feature type="transmembrane region" description="Helical" evidence="10">
    <location>
        <begin position="593"/>
        <end position="616"/>
    </location>
</feature>